<keyword evidence="9" id="KW-1185">Reference proteome</keyword>
<dbReference type="Gene3D" id="3.40.50.2300">
    <property type="match status" value="1"/>
</dbReference>
<keyword evidence="1 6" id="KW-0597">Phosphoprotein</keyword>
<organism evidence="8 9">
    <name type="scientific">Rhodoferax saidenbachensis</name>
    <dbReference type="NCBI Taxonomy" id="1484693"/>
    <lineage>
        <taxon>Bacteria</taxon>
        <taxon>Pseudomonadati</taxon>
        <taxon>Pseudomonadota</taxon>
        <taxon>Betaproteobacteria</taxon>
        <taxon>Burkholderiales</taxon>
        <taxon>Comamonadaceae</taxon>
        <taxon>Rhodoferax</taxon>
    </lineage>
</organism>
<keyword evidence="5" id="KW-0804">Transcription</keyword>
<dbReference type="SUPFAM" id="SSF52172">
    <property type="entry name" value="CheY-like"/>
    <property type="match status" value="1"/>
</dbReference>
<keyword evidence="4" id="KW-0238">DNA-binding</keyword>
<evidence type="ECO:0000313" key="9">
    <source>
        <dbReference type="Proteomes" id="UP001268089"/>
    </source>
</evidence>
<gene>
    <name evidence="8" type="ORF">J2X15_000108</name>
</gene>
<dbReference type="InterPro" id="IPR039420">
    <property type="entry name" value="WalR-like"/>
</dbReference>
<evidence type="ECO:0000256" key="1">
    <source>
        <dbReference type="ARBA" id="ARBA00022553"/>
    </source>
</evidence>
<keyword evidence="2" id="KW-0902">Two-component regulatory system</keyword>
<dbReference type="PROSITE" id="PS50110">
    <property type="entry name" value="RESPONSE_REGULATORY"/>
    <property type="match status" value="1"/>
</dbReference>
<dbReference type="Pfam" id="PF00072">
    <property type="entry name" value="Response_reg"/>
    <property type="match status" value="1"/>
</dbReference>
<evidence type="ECO:0000259" key="7">
    <source>
        <dbReference type="PROSITE" id="PS50110"/>
    </source>
</evidence>
<dbReference type="InterPro" id="IPR035965">
    <property type="entry name" value="PAS-like_dom_sf"/>
</dbReference>
<dbReference type="RefSeq" id="WP_310338342.1">
    <property type="nucleotide sequence ID" value="NZ_JAVDXO010000001.1"/>
</dbReference>
<dbReference type="EMBL" id="JAVDXO010000001">
    <property type="protein sequence ID" value="MDR7304842.1"/>
    <property type="molecule type" value="Genomic_DNA"/>
</dbReference>
<evidence type="ECO:0000256" key="2">
    <source>
        <dbReference type="ARBA" id="ARBA00023012"/>
    </source>
</evidence>
<reference evidence="8 9" key="1">
    <citation type="submission" date="2023-07" db="EMBL/GenBank/DDBJ databases">
        <title>Sorghum-associated microbial communities from plants grown in Nebraska, USA.</title>
        <authorList>
            <person name="Schachtman D."/>
        </authorList>
    </citation>
    <scope>NUCLEOTIDE SEQUENCE [LARGE SCALE GENOMIC DNA]</scope>
    <source>
        <strain evidence="8 9">BE308</strain>
    </source>
</reference>
<evidence type="ECO:0000256" key="4">
    <source>
        <dbReference type="ARBA" id="ARBA00023125"/>
    </source>
</evidence>
<dbReference type="SUPFAM" id="SSF55785">
    <property type="entry name" value="PYP-like sensor domain (PAS domain)"/>
    <property type="match status" value="1"/>
</dbReference>
<dbReference type="PANTHER" id="PTHR48111:SF1">
    <property type="entry name" value="TWO-COMPONENT RESPONSE REGULATOR ORR33"/>
    <property type="match status" value="1"/>
</dbReference>
<dbReference type="Proteomes" id="UP001268089">
    <property type="component" value="Unassembled WGS sequence"/>
</dbReference>
<dbReference type="PANTHER" id="PTHR48111">
    <property type="entry name" value="REGULATOR OF RPOS"/>
    <property type="match status" value="1"/>
</dbReference>
<evidence type="ECO:0000313" key="8">
    <source>
        <dbReference type="EMBL" id="MDR7304842.1"/>
    </source>
</evidence>
<dbReference type="InterPro" id="IPR001789">
    <property type="entry name" value="Sig_transdc_resp-reg_receiver"/>
</dbReference>
<feature type="domain" description="Response regulatory" evidence="7">
    <location>
        <begin position="11"/>
        <end position="117"/>
    </location>
</feature>
<accession>A0ABU1ZH37</accession>
<dbReference type="SMART" id="SM00448">
    <property type="entry name" value="REC"/>
    <property type="match status" value="1"/>
</dbReference>
<evidence type="ECO:0000256" key="6">
    <source>
        <dbReference type="PROSITE-ProRule" id="PRU00169"/>
    </source>
</evidence>
<proteinExistence type="predicted"/>
<name>A0ABU1ZH37_9BURK</name>
<evidence type="ECO:0000256" key="5">
    <source>
        <dbReference type="ARBA" id="ARBA00023163"/>
    </source>
</evidence>
<evidence type="ECO:0000256" key="3">
    <source>
        <dbReference type="ARBA" id="ARBA00023015"/>
    </source>
</evidence>
<protein>
    <submittedName>
        <fullName evidence="8">CheY-like chemotaxis protein</fullName>
    </submittedName>
</protein>
<comment type="caution">
    <text evidence="8">The sequence shown here is derived from an EMBL/GenBank/DDBJ whole genome shotgun (WGS) entry which is preliminary data.</text>
</comment>
<keyword evidence="3" id="KW-0805">Transcription regulation</keyword>
<sequence length="252" mass="28103">MLSPTEILDARILIIDHQLANVQLLELLLSDAGYTQVTSAVNSEEAHALRRKTDYDLILVDQQMPNLSGLAATAHMPVIVLTALPGHRFRALQAGTRDIVTMPFDLVEIKRRVHTMLEIHLLHKKLDAFDQLLEAAVVQRTAALRESEAHYKALAELATDWFWEQDEHGSLTKVSGPVDDILGTPTTDGADVERRTLHAKIAAREPFLNYPYSCLAPDGKRKQYLVSGEPIFGQYCRFVGYRGVGQETALHA</sequence>
<dbReference type="InterPro" id="IPR011006">
    <property type="entry name" value="CheY-like_superfamily"/>
</dbReference>
<feature type="modified residue" description="4-aspartylphosphate" evidence="6">
    <location>
        <position position="61"/>
    </location>
</feature>
<dbReference type="Gene3D" id="3.30.450.20">
    <property type="entry name" value="PAS domain"/>
    <property type="match status" value="1"/>
</dbReference>